<keyword evidence="2" id="KW-1185">Reference proteome</keyword>
<feature type="non-terminal residue" evidence="1">
    <location>
        <position position="33"/>
    </location>
</feature>
<evidence type="ECO:0000313" key="2">
    <source>
        <dbReference type="Proteomes" id="UP000265520"/>
    </source>
</evidence>
<dbReference type="EMBL" id="LXQA010637383">
    <property type="protein sequence ID" value="MCI63452.1"/>
    <property type="molecule type" value="Genomic_DNA"/>
</dbReference>
<evidence type="ECO:0000313" key="1">
    <source>
        <dbReference type="EMBL" id="MCI63452.1"/>
    </source>
</evidence>
<protein>
    <submittedName>
        <fullName evidence="1">Uncharacterized protein</fullName>
    </submittedName>
</protein>
<name>A0A392TR39_9FABA</name>
<accession>A0A392TR39</accession>
<organism evidence="1 2">
    <name type="scientific">Trifolium medium</name>
    <dbReference type="NCBI Taxonomy" id="97028"/>
    <lineage>
        <taxon>Eukaryota</taxon>
        <taxon>Viridiplantae</taxon>
        <taxon>Streptophyta</taxon>
        <taxon>Embryophyta</taxon>
        <taxon>Tracheophyta</taxon>
        <taxon>Spermatophyta</taxon>
        <taxon>Magnoliopsida</taxon>
        <taxon>eudicotyledons</taxon>
        <taxon>Gunneridae</taxon>
        <taxon>Pentapetalae</taxon>
        <taxon>rosids</taxon>
        <taxon>fabids</taxon>
        <taxon>Fabales</taxon>
        <taxon>Fabaceae</taxon>
        <taxon>Papilionoideae</taxon>
        <taxon>50 kb inversion clade</taxon>
        <taxon>NPAAA clade</taxon>
        <taxon>Hologalegina</taxon>
        <taxon>IRL clade</taxon>
        <taxon>Trifolieae</taxon>
        <taxon>Trifolium</taxon>
    </lineage>
</organism>
<proteinExistence type="predicted"/>
<sequence>MRYAQGWPAPRAALRLLFLFLFWKLRCAQGGAA</sequence>
<reference evidence="1 2" key="1">
    <citation type="journal article" date="2018" name="Front. Plant Sci.">
        <title>Red Clover (Trifolium pratense) and Zigzag Clover (T. medium) - A Picture of Genomic Similarities and Differences.</title>
        <authorList>
            <person name="Dluhosova J."/>
            <person name="Istvanek J."/>
            <person name="Nedelnik J."/>
            <person name="Repkova J."/>
        </authorList>
    </citation>
    <scope>NUCLEOTIDE SEQUENCE [LARGE SCALE GENOMIC DNA]</scope>
    <source>
        <strain evidence="2">cv. 10/8</strain>
        <tissue evidence="1">Leaf</tissue>
    </source>
</reference>
<comment type="caution">
    <text evidence="1">The sequence shown here is derived from an EMBL/GenBank/DDBJ whole genome shotgun (WGS) entry which is preliminary data.</text>
</comment>
<dbReference type="Proteomes" id="UP000265520">
    <property type="component" value="Unassembled WGS sequence"/>
</dbReference>
<dbReference type="AlphaFoldDB" id="A0A392TR39"/>